<sequence>MKKFLTVALVIALLAPFCTVQINKQLYAKQIENYLIEDMTYRKEAIQSIECKWHFAGLPSYWLNVVFCG</sequence>
<accession>A0ABV2PI70</accession>
<dbReference type="EMBL" id="JBEPSB010000004">
    <property type="protein sequence ID" value="MET4560314.1"/>
    <property type="molecule type" value="Genomic_DNA"/>
</dbReference>
<feature type="signal peptide" evidence="1">
    <location>
        <begin position="1"/>
        <end position="20"/>
    </location>
</feature>
<organism evidence="2 3">
    <name type="scientific">Lysinibacillus parviboronicapiens</name>
    <dbReference type="NCBI Taxonomy" id="436516"/>
    <lineage>
        <taxon>Bacteria</taxon>
        <taxon>Bacillati</taxon>
        <taxon>Bacillota</taxon>
        <taxon>Bacilli</taxon>
        <taxon>Bacillales</taxon>
        <taxon>Bacillaceae</taxon>
        <taxon>Lysinibacillus</taxon>
    </lineage>
</organism>
<comment type="caution">
    <text evidence="2">The sequence shown here is derived from an EMBL/GenBank/DDBJ whole genome shotgun (WGS) entry which is preliminary data.</text>
</comment>
<protein>
    <submittedName>
        <fullName evidence="2">tRNA A37 threonylcarbamoyladenosine dehydratase</fullName>
    </submittedName>
</protein>
<name>A0ABV2PI70_9BACI</name>
<evidence type="ECO:0000256" key="1">
    <source>
        <dbReference type="SAM" id="SignalP"/>
    </source>
</evidence>
<gene>
    <name evidence="2" type="ORF">ABIA69_001458</name>
</gene>
<reference evidence="2 3" key="1">
    <citation type="submission" date="2024-06" db="EMBL/GenBank/DDBJ databases">
        <title>Sorghum-associated microbial communities from plants grown in Nebraska, USA.</title>
        <authorList>
            <person name="Schachtman D."/>
        </authorList>
    </citation>
    <scope>NUCLEOTIDE SEQUENCE [LARGE SCALE GENOMIC DNA]</scope>
    <source>
        <strain evidence="2 3">736</strain>
    </source>
</reference>
<feature type="chain" id="PRO_5046121734" evidence="1">
    <location>
        <begin position="21"/>
        <end position="69"/>
    </location>
</feature>
<evidence type="ECO:0000313" key="3">
    <source>
        <dbReference type="Proteomes" id="UP001549363"/>
    </source>
</evidence>
<dbReference type="RefSeq" id="WP_354471390.1">
    <property type="nucleotide sequence ID" value="NZ_JBEPSB010000004.1"/>
</dbReference>
<keyword evidence="1" id="KW-0732">Signal</keyword>
<evidence type="ECO:0000313" key="2">
    <source>
        <dbReference type="EMBL" id="MET4560314.1"/>
    </source>
</evidence>
<proteinExistence type="predicted"/>
<keyword evidence="3" id="KW-1185">Reference proteome</keyword>
<dbReference type="Proteomes" id="UP001549363">
    <property type="component" value="Unassembled WGS sequence"/>
</dbReference>